<keyword evidence="4 7" id="KW-0812">Transmembrane</keyword>
<accession>A0A218W5V9</accession>
<dbReference type="RefSeq" id="XP_031401497.1">
    <property type="nucleotide sequence ID" value="XM_031545637.1"/>
</dbReference>
<gene>
    <name evidence="11 12 13 14" type="primary">LOC116211314</name>
    <name evidence="8" type="ORF">CDL15_Pgr004746</name>
</gene>
<keyword evidence="5 7" id="KW-1133">Transmembrane helix</keyword>
<evidence type="ECO:0000313" key="9">
    <source>
        <dbReference type="Proteomes" id="UP000197138"/>
    </source>
</evidence>
<dbReference type="InterPro" id="IPR004324">
    <property type="entry name" value="FBT"/>
</dbReference>
<evidence type="ECO:0000313" key="14">
    <source>
        <dbReference type="RefSeq" id="XP_031401500.1"/>
    </source>
</evidence>
<feature type="transmembrane region" description="Helical" evidence="7">
    <location>
        <begin position="306"/>
        <end position="325"/>
    </location>
</feature>
<feature type="transmembrane region" description="Helical" evidence="7">
    <location>
        <begin position="21"/>
        <end position="43"/>
    </location>
</feature>
<feature type="transmembrane region" description="Helical" evidence="7">
    <location>
        <begin position="414"/>
        <end position="435"/>
    </location>
</feature>
<dbReference type="Proteomes" id="UP000197138">
    <property type="component" value="Unassembled WGS sequence"/>
</dbReference>
<dbReference type="GO" id="GO:0016020">
    <property type="term" value="C:membrane"/>
    <property type="evidence" value="ECO:0007669"/>
    <property type="project" value="UniProtKB-SubCell"/>
</dbReference>
<feature type="transmembrane region" description="Helical" evidence="7">
    <location>
        <begin position="374"/>
        <end position="402"/>
    </location>
</feature>
<feature type="transmembrane region" description="Helical" evidence="7">
    <location>
        <begin position="276"/>
        <end position="294"/>
    </location>
</feature>
<reference evidence="9" key="1">
    <citation type="journal article" date="2017" name="Plant J.">
        <title>The pomegranate (Punica granatum L.) genome and the genomics of punicalagin biosynthesis.</title>
        <authorList>
            <person name="Qin G."/>
            <person name="Xu C."/>
            <person name="Ming R."/>
            <person name="Tang H."/>
            <person name="Guyot R."/>
            <person name="Kramer E.M."/>
            <person name="Hu Y."/>
            <person name="Yi X."/>
            <person name="Qi Y."/>
            <person name="Xu X."/>
            <person name="Gao Z."/>
            <person name="Pan H."/>
            <person name="Jian J."/>
            <person name="Tian Y."/>
            <person name="Yue Z."/>
            <person name="Xu Y."/>
        </authorList>
    </citation>
    <scope>NUCLEOTIDE SEQUENCE [LARGE SCALE GENOMIC DNA]</scope>
    <source>
        <strain evidence="9">cv. Dabenzi</strain>
    </source>
</reference>
<evidence type="ECO:0000313" key="8">
    <source>
        <dbReference type="EMBL" id="OWM68264.1"/>
    </source>
</evidence>
<evidence type="ECO:0000256" key="5">
    <source>
        <dbReference type="ARBA" id="ARBA00022989"/>
    </source>
</evidence>
<dbReference type="SUPFAM" id="SSF103473">
    <property type="entry name" value="MFS general substrate transporter"/>
    <property type="match status" value="1"/>
</dbReference>
<feature type="transmembrane region" description="Helical" evidence="7">
    <location>
        <begin position="188"/>
        <end position="208"/>
    </location>
</feature>
<evidence type="ECO:0000313" key="13">
    <source>
        <dbReference type="RefSeq" id="XP_031401499.1"/>
    </source>
</evidence>
<comment type="similarity">
    <text evidence="2">Belongs to the major facilitator superfamily. Folate-biopterin transporter (TC 2.A.71) family.</text>
</comment>
<dbReference type="RefSeq" id="XP_031401499.1">
    <property type="nucleotide sequence ID" value="XM_031545639.1"/>
</dbReference>
<dbReference type="InterPro" id="IPR039309">
    <property type="entry name" value="BT1"/>
</dbReference>
<evidence type="ECO:0000256" key="7">
    <source>
        <dbReference type="SAM" id="Phobius"/>
    </source>
</evidence>
<dbReference type="RefSeq" id="XP_031401500.1">
    <property type="nucleotide sequence ID" value="XM_031545640.1"/>
</dbReference>
<organism evidence="8 9">
    <name type="scientific">Punica granatum</name>
    <name type="common">Pomegranate</name>
    <dbReference type="NCBI Taxonomy" id="22663"/>
    <lineage>
        <taxon>Eukaryota</taxon>
        <taxon>Viridiplantae</taxon>
        <taxon>Streptophyta</taxon>
        <taxon>Embryophyta</taxon>
        <taxon>Tracheophyta</taxon>
        <taxon>Spermatophyta</taxon>
        <taxon>Magnoliopsida</taxon>
        <taxon>eudicotyledons</taxon>
        <taxon>Gunneridae</taxon>
        <taxon>Pentapetalae</taxon>
        <taxon>rosids</taxon>
        <taxon>malvids</taxon>
        <taxon>Myrtales</taxon>
        <taxon>Lythraceae</taxon>
        <taxon>Punica</taxon>
    </lineage>
</organism>
<sequence length="447" mass="48319">MVVESGSSSGSSSSKMIQKMVLGVGFLVQGLRCFPWMAVNFFLKDALNVEPSTLQILQNSANLPMVAKPLYGILSDSFYIWGQHRIPYVAFGALLQAVSWLAIAIYSTDITVITMYLILSNLGASIAEVANDAMVAELGKQQAASSARKSRSSSSSGELQSFVWMASSAGGVLGNLLGGIAMDRFSPQAMFLFFGLILTIQFLLTVGIHESSLNLPKSTATKGIKKQLYDLSLALKRPEIAYSITWFAASYAVIPSLTGTMFFYQTQHLKIDSSVLGLSKVFGQAAMLLWSVVYNRRLKAIPPRKLISAIQILMAALMVSDVMFVKGFYREIGVPDSIYVVVFSGLLEVLFFFKILPFSVLVAELCPRGCEGSLMAFVMSAIALAFILSGYLGVALASLVGVTGVDFSGLPLGISIQAISTLLPLLWSSWIPASAGDLRSKPRRKDE</sequence>
<name>A0A218W5V9_PUNGR</name>
<comment type="subcellular location">
    <subcellularLocation>
        <location evidence="1">Membrane</location>
        <topology evidence="1">Multi-pass membrane protein</topology>
    </subcellularLocation>
</comment>
<dbReference type="Gene3D" id="1.20.1250.20">
    <property type="entry name" value="MFS general substrate transporter like domains"/>
    <property type="match status" value="1"/>
</dbReference>
<reference evidence="10" key="3">
    <citation type="journal article" date="2020" name="Plant Biotechnol. J.">
        <title>The pomegranate (Punica granatum L.) draft genome dissects genetic divergence between soft- and hard-seeded cultivars.</title>
        <authorList>
            <person name="Luo X."/>
            <person name="Li H."/>
            <person name="Wu Z."/>
            <person name="Yao W."/>
            <person name="Zhao P."/>
            <person name="Cao D."/>
            <person name="Yu H."/>
            <person name="Li K."/>
            <person name="Poudel K."/>
            <person name="Zhao D."/>
            <person name="Zhang F."/>
            <person name="Xia X."/>
            <person name="Chen L."/>
            <person name="Wang Q."/>
            <person name="Jing D."/>
            <person name="Cao S."/>
        </authorList>
    </citation>
    <scope>NUCLEOTIDE SEQUENCE [LARGE SCALE GENOMIC DNA]</scope>
</reference>
<dbReference type="GeneID" id="116211314"/>
<dbReference type="AlphaFoldDB" id="A0A218W5V9"/>
<keyword evidence="3" id="KW-0813">Transport</keyword>
<evidence type="ECO:0000256" key="6">
    <source>
        <dbReference type="ARBA" id="ARBA00023136"/>
    </source>
</evidence>
<keyword evidence="6 7" id="KW-0472">Membrane</keyword>
<evidence type="ECO:0000256" key="2">
    <source>
        <dbReference type="ARBA" id="ARBA00007015"/>
    </source>
</evidence>
<feature type="transmembrane region" description="Helical" evidence="7">
    <location>
        <begin position="159"/>
        <end position="182"/>
    </location>
</feature>
<dbReference type="OrthoDB" id="1923497at2759"/>
<dbReference type="Pfam" id="PF03092">
    <property type="entry name" value="BT1"/>
    <property type="match status" value="1"/>
</dbReference>
<dbReference type="Proteomes" id="UP000515151">
    <property type="component" value="Chromosome 6"/>
</dbReference>
<keyword evidence="10" id="KW-1185">Reference proteome</keyword>
<proteinExistence type="inferred from homology"/>
<feature type="transmembrane region" description="Helical" evidence="7">
    <location>
        <begin position="337"/>
        <end position="362"/>
    </location>
</feature>
<dbReference type="PANTHER" id="PTHR31585">
    <property type="entry name" value="FOLATE-BIOPTERIN TRANSPORTER 1, CHLOROPLASTIC"/>
    <property type="match status" value="1"/>
</dbReference>
<dbReference type="PANTHER" id="PTHR31585:SF2">
    <property type="entry name" value="FOLATE-BIOPTERIN TRANSPORTER 7-RELATED"/>
    <property type="match status" value="1"/>
</dbReference>
<dbReference type="EMBL" id="MTKT01005034">
    <property type="protein sequence ID" value="OWM68264.1"/>
    <property type="molecule type" value="Genomic_DNA"/>
</dbReference>
<dbReference type="RefSeq" id="XP_031401496.1">
    <property type="nucleotide sequence ID" value="XM_031545636.1"/>
</dbReference>
<dbReference type="InterPro" id="IPR036259">
    <property type="entry name" value="MFS_trans_sf"/>
</dbReference>
<evidence type="ECO:0000313" key="12">
    <source>
        <dbReference type="RefSeq" id="XP_031401497.1"/>
    </source>
</evidence>
<evidence type="ECO:0000256" key="3">
    <source>
        <dbReference type="ARBA" id="ARBA00022448"/>
    </source>
</evidence>
<reference evidence="8" key="2">
    <citation type="submission" date="2017-06" db="EMBL/GenBank/DDBJ databases">
        <title>The pomegranate genome and the genomics of punicalagin biosynthesis.</title>
        <authorList>
            <person name="Xu C."/>
        </authorList>
    </citation>
    <scope>NUCLEOTIDE SEQUENCE [LARGE SCALE GENOMIC DNA]</scope>
    <source>
        <tissue evidence="8">Fresh leaf</tissue>
    </source>
</reference>
<evidence type="ECO:0000313" key="10">
    <source>
        <dbReference type="Proteomes" id="UP000515151"/>
    </source>
</evidence>
<protein>
    <submittedName>
        <fullName evidence="11 12">Probable folate-biopterin transporter 7</fullName>
    </submittedName>
</protein>
<evidence type="ECO:0000313" key="11">
    <source>
        <dbReference type="RefSeq" id="XP_031401496.1"/>
    </source>
</evidence>
<evidence type="ECO:0000256" key="1">
    <source>
        <dbReference type="ARBA" id="ARBA00004141"/>
    </source>
</evidence>
<feature type="transmembrane region" description="Helical" evidence="7">
    <location>
        <begin position="240"/>
        <end position="264"/>
    </location>
</feature>
<evidence type="ECO:0000256" key="4">
    <source>
        <dbReference type="ARBA" id="ARBA00022692"/>
    </source>
</evidence>
<reference evidence="11 12" key="4">
    <citation type="submission" date="2025-04" db="UniProtKB">
        <authorList>
            <consortium name="RefSeq"/>
        </authorList>
    </citation>
    <scope>IDENTIFICATION</scope>
    <source>
        <tissue evidence="11 12">Leaf</tissue>
    </source>
</reference>
<dbReference type="NCBIfam" id="TIGR00788">
    <property type="entry name" value="fbt"/>
    <property type="match status" value="1"/>
</dbReference>
<feature type="transmembrane region" description="Helical" evidence="7">
    <location>
        <begin position="88"/>
        <end position="107"/>
    </location>
</feature>